<dbReference type="Gene3D" id="3.10.180.10">
    <property type="entry name" value="2,3-Dihydroxybiphenyl 1,2-Dioxygenase, domain 1"/>
    <property type="match status" value="2"/>
</dbReference>
<keyword evidence="10 17" id="KW-0223">Dioxygenase</keyword>
<keyword evidence="6" id="KW-0963">Cytoplasm</keyword>
<evidence type="ECO:0000256" key="14">
    <source>
        <dbReference type="ARBA" id="ARBA00023136"/>
    </source>
</evidence>
<keyword evidence="9" id="KW-0256">Endoplasmic reticulum</keyword>
<keyword evidence="14" id="KW-0472">Membrane</keyword>
<dbReference type="GO" id="GO:0003868">
    <property type="term" value="F:4-hydroxyphenylpyruvate dioxygenase activity"/>
    <property type="evidence" value="ECO:0007669"/>
    <property type="project" value="InterPro"/>
</dbReference>
<evidence type="ECO:0000313" key="17">
    <source>
        <dbReference type="EMBL" id="RDI65802.1"/>
    </source>
</evidence>
<keyword evidence="13" id="KW-0333">Golgi apparatus</keyword>
<keyword evidence="7 15" id="KW-0479">Metal-binding</keyword>
<organism evidence="17 18">
    <name type="scientific">Nocardia pseudobrasiliensis</name>
    <dbReference type="NCBI Taxonomy" id="45979"/>
    <lineage>
        <taxon>Bacteria</taxon>
        <taxon>Bacillati</taxon>
        <taxon>Actinomycetota</taxon>
        <taxon>Actinomycetes</taxon>
        <taxon>Mycobacteriales</taxon>
        <taxon>Nocardiaceae</taxon>
        <taxon>Nocardia</taxon>
    </lineage>
</organism>
<dbReference type="InterPro" id="IPR037523">
    <property type="entry name" value="VOC_core"/>
</dbReference>
<feature type="binding site" evidence="15">
    <location>
        <position position="265"/>
    </location>
    <ligand>
        <name>Fe cation</name>
        <dbReference type="ChEBI" id="CHEBI:24875"/>
    </ligand>
</feature>
<dbReference type="FunFam" id="3.10.180.10:FF:000022">
    <property type="entry name" value="4-hydroxyphenylpyruvate dioxygenase"/>
    <property type="match status" value="1"/>
</dbReference>
<dbReference type="PANTHER" id="PTHR11959">
    <property type="entry name" value="4-HYDROXYPHENYLPYRUVATE DIOXYGENASE"/>
    <property type="match status" value="1"/>
</dbReference>
<dbReference type="InterPro" id="IPR005956">
    <property type="entry name" value="4OHPhenylPyrv_dOase"/>
</dbReference>
<dbReference type="InterPro" id="IPR041736">
    <property type="entry name" value="4OHPhenylPyrv_dOase_N"/>
</dbReference>
<evidence type="ECO:0000256" key="5">
    <source>
        <dbReference type="ARBA" id="ARBA00011738"/>
    </source>
</evidence>
<evidence type="ECO:0000256" key="1">
    <source>
        <dbReference type="ARBA" id="ARBA00004395"/>
    </source>
</evidence>
<evidence type="ECO:0000256" key="13">
    <source>
        <dbReference type="ARBA" id="ARBA00023034"/>
    </source>
</evidence>
<dbReference type="AlphaFoldDB" id="A0A370I511"/>
<dbReference type="STRING" id="1210086.GCA_001613105_04167"/>
<comment type="similarity">
    <text evidence="4">Belongs to the 4HPPD family.</text>
</comment>
<keyword evidence="11" id="KW-0560">Oxidoreductase</keyword>
<keyword evidence="17" id="KW-0670">Pyruvate</keyword>
<sequence length="378" mass="41432">MSSPSPAAAATRPRNPFDVRGFDAIVFAVGNAFQSAHFFATAFGMNPVAYRGPETGSPDECSYVLRSGAARFVVTGAARPGTELGEYVHHHGDGVIDVGLEVTDVGAAYEHALARGARGLVEPHRTSDRDGSVLLASIAAYGQVRHTFVDRSRYRGVHLPGYSARRFAMSGAPAPYFHAVDHCVAAVEAGRMDEWVDFYQRIFGFATMAEFVDGEISTKYSALRSRVVADPRQRVKFPVVEPAESVRDSQVDEFLRFHGSPGVQHVALATDDILTAIDAMRTRGVEFLPTPHTYYEDPRLSDRLGPITTPIPELARRGALVDRDEHGHLLQILTRPPQDRPTGFFELIERHGSQGFGVGNFAALFQAIEREQDLRGNL</sequence>
<dbReference type="PROSITE" id="PS51819">
    <property type="entry name" value="VOC"/>
    <property type="match status" value="2"/>
</dbReference>
<evidence type="ECO:0000256" key="8">
    <source>
        <dbReference type="ARBA" id="ARBA00022737"/>
    </source>
</evidence>
<dbReference type="EMBL" id="QQBC01000005">
    <property type="protein sequence ID" value="RDI65802.1"/>
    <property type="molecule type" value="Genomic_DNA"/>
</dbReference>
<dbReference type="Proteomes" id="UP000254869">
    <property type="component" value="Unassembled WGS sequence"/>
</dbReference>
<feature type="binding site" evidence="15">
    <location>
        <position position="182"/>
    </location>
    <ligand>
        <name>Fe cation</name>
        <dbReference type="ChEBI" id="CHEBI:24875"/>
    </ligand>
</feature>
<evidence type="ECO:0000256" key="12">
    <source>
        <dbReference type="ARBA" id="ARBA00023004"/>
    </source>
</evidence>
<keyword evidence="18" id="KW-1185">Reference proteome</keyword>
<evidence type="ECO:0000256" key="3">
    <source>
        <dbReference type="ARBA" id="ARBA00004496"/>
    </source>
</evidence>
<dbReference type="GO" id="GO:0046872">
    <property type="term" value="F:metal ion binding"/>
    <property type="evidence" value="ECO:0007669"/>
    <property type="project" value="UniProtKB-KW"/>
</dbReference>
<reference evidence="17 18" key="1">
    <citation type="submission" date="2018-07" db="EMBL/GenBank/DDBJ databases">
        <title>Genomic Encyclopedia of Type Strains, Phase IV (KMG-IV): sequencing the most valuable type-strain genomes for metagenomic binning, comparative biology and taxonomic classification.</title>
        <authorList>
            <person name="Goeker M."/>
        </authorList>
    </citation>
    <scope>NUCLEOTIDE SEQUENCE [LARGE SCALE GENOMIC DNA]</scope>
    <source>
        <strain evidence="17 18">DSM 44290</strain>
    </source>
</reference>
<dbReference type="InterPro" id="IPR029068">
    <property type="entry name" value="Glyas_Bleomycin-R_OHBP_Dase"/>
</dbReference>
<dbReference type="GO" id="GO:0006572">
    <property type="term" value="P:L-tyrosine catabolic process"/>
    <property type="evidence" value="ECO:0007669"/>
    <property type="project" value="TreeGrafter"/>
</dbReference>
<evidence type="ECO:0000256" key="10">
    <source>
        <dbReference type="ARBA" id="ARBA00022964"/>
    </source>
</evidence>
<feature type="binding site" evidence="15">
    <location>
        <position position="346"/>
    </location>
    <ligand>
        <name>Fe cation</name>
        <dbReference type="ChEBI" id="CHEBI:24875"/>
    </ligand>
</feature>
<keyword evidence="12 15" id="KW-0408">Iron</keyword>
<evidence type="ECO:0000256" key="6">
    <source>
        <dbReference type="ARBA" id="ARBA00022490"/>
    </source>
</evidence>
<name>A0A370I511_9NOCA</name>
<dbReference type="Pfam" id="PF00903">
    <property type="entry name" value="Glyoxalase"/>
    <property type="match status" value="2"/>
</dbReference>
<dbReference type="InterPro" id="IPR004360">
    <property type="entry name" value="Glyas_Fos-R_dOase_dom"/>
</dbReference>
<dbReference type="RefSeq" id="WP_068000082.1">
    <property type="nucleotide sequence ID" value="NZ_QQBC01000005.1"/>
</dbReference>
<dbReference type="SUPFAM" id="SSF54593">
    <property type="entry name" value="Glyoxalase/Bleomycin resistance protein/Dihydroxybiphenyl dioxygenase"/>
    <property type="match status" value="1"/>
</dbReference>
<comment type="subunit">
    <text evidence="5">Homodimer.</text>
</comment>
<dbReference type="NCBIfam" id="TIGR01263">
    <property type="entry name" value="4HPPD"/>
    <property type="match status" value="1"/>
</dbReference>
<keyword evidence="8" id="KW-0677">Repeat</keyword>
<comment type="subcellular location">
    <subcellularLocation>
        <location evidence="3">Cytoplasm</location>
    </subcellularLocation>
    <subcellularLocation>
        <location evidence="2">Endoplasmic reticulum membrane</location>
        <topology evidence="2">Peripheral membrane protein</topology>
    </subcellularLocation>
    <subcellularLocation>
        <location evidence="1">Golgi apparatus membrane</location>
        <topology evidence="1">Peripheral membrane protein</topology>
    </subcellularLocation>
</comment>
<evidence type="ECO:0000256" key="9">
    <source>
        <dbReference type="ARBA" id="ARBA00022824"/>
    </source>
</evidence>
<gene>
    <name evidence="17" type="ORF">DFR76_105118</name>
</gene>
<comment type="caution">
    <text evidence="17">The sequence shown here is derived from an EMBL/GenBank/DDBJ whole genome shotgun (WGS) entry which is preliminary data.</text>
</comment>
<dbReference type="CDD" id="cd07250">
    <property type="entry name" value="HPPD_C_like"/>
    <property type="match status" value="1"/>
</dbReference>
<feature type="domain" description="VOC" evidence="16">
    <location>
        <begin position="21"/>
        <end position="151"/>
    </location>
</feature>
<evidence type="ECO:0000256" key="2">
    <source>
        <dbReference type="ARBA" id="ARBA00004406"/>
    </source>
</evidence>
<feature type="domain" description="VOC" evidence="16">
    <location>
        <begin position="179"/>
        <end position="335"/>
    </location>
</feature>
<accession>A0A370I511</accession>
<evidence type="ECO:0000256" key="4">
    <source>
        <dbReference type="ARBA" id="ARBA00005877"/>
    </source>
</evidence>
<dbReference type="CDD" id="cd08342">
    <property type="entry name" value="HPPD_N_like"/>
    <property type="match status" value="1"/>
</dbReference>
<evidence type="ECO:0000259" key="16">
    <source>
        <dbReference type="PROSITE" id="PS51819"/>
    </source>
</evidence>
<evidence type="ECO:0000256" key="7">
    <source>
        <dbReference type="ARBA" id="ARBA00022723"/>
    </source>
</evidence>
<dbReference type="PANTHER" id="PTHR11959:SF1">
    <property type="entry name" value="4-HYDROXYPHENYLPYRUVATE DIOXYGENASE"/>
    <property type="match status" value="1"/>
</dbReference>
<proteinExistence type="inferred from homology"/>
<dbReference type="InterPro" id="IPR041735">
    <property type="entry name" value="4OHPhenylPyrv_dOase_C"/>
</dbReference>
<evidence type="ECO:0000256" key="11">
    <source>
        <dbReference type="ARBA" id="ARBA00023002"/>
    </source>
</evidence>
<protein>
    <submittedName>
        <fullName evidence="17">4-hydroxyphenylpyruvate dioxygenase</fullName>
    </submittedName>
</protein>
<dbReference type="PIRSF" id="PIRSF009283">
    <property type="entry name" value="HPP_dOase"/>
    <property type="match status" value="1"/>
</dbReference>
<evidence type="ECO:0000313" key="18">
    <source>
        <dbReference type="Proteomes" id="UP000254869"/>
    </source>
</evidence>
<evidence type="ECO:0000256" key="15">
    <source>
        <dbReference type="PIRSR" id="PIRSR009283-1"/>
    </source>
</evidence>
<comment type="cofactor">
    <cofactor evidence="15">
        <name>Fe cation</name>
        <dbReference type="ChEBI" id="CHEBI:24875"/>
    </cofactor>
    <text evidence="15">Binds 1 Fe cation per subunit.</text>
</comment>
<dbReference type="GO" id="GO:0042802">
    <property type="term" value="F:identical protein binding"/>
    <property type="evidence" value="ECO:0007669"/>
    <property type="project" value="UniProtKB-ARBA"/>
</dbReference>
<dbReference type="GO" id="GO:0005737">
    <property type="term" value="C:cytoplasm"/>
    <property type="evidence" value="ECO:0007669"/>
    <property type="project" value="UniProtKB-SubCell"/>
</dbReference>